<dbReference type="AlphaFoldDB" id="A0A3B0VC65"/>
<proteinExistence type="predicted"/>
<protein>
    <submittedName>
        <fullName evidence="1">Dodecin (COG3360) Flavin-binding</fullName>
    </submittedName>
</protein>
<dbReference type="InterPro" id="IPR009923">
    <property type="entry name" value="Dodecin"/>
</dbReference>
<dbReference type="Gene3D" id="3.30.1660.10">
    <property type="entry name" value="Flavin-binding protein dodecin"/>
    <property type="match status" value="1"/>
</dbReference>
<dbReference type="PANTHER" id="PTHR39324:SF1">
    <property type="entry name" value="CALCIUM DODECIN"/>
    <property type="match status" value="1"/>
</dbReference>
<name>A0A3B0VC65_9ZZZZ</name>
<dbReference type="InterPro" id="IPR050049">
    <property type="entry name" value="Dodecin_bact"/>
</dbReference>
<dbReference type="SUPFAM" id="SSF89807">
    <property type="entry name" value="Dodecin-like"/>
    <property type="match status" value="1"/>
</dbReference>
<dbReference type="Pfam" id="PF07311">
    <property type="entry name" value="Dodecin"/>
    <property type="match status" value="1"/>
</dbReference>
<organism evidence="1">
    <name type="scientific">hydrothermal vent metagenome</name>
    <dbReference type="NCBI Taxonomy" id="652676"/>
    <lineage>
        <taxon>unclassified sequences</taxon>
        <taxon>metagenomes</taxon>
        <taxon>ecological metagenomes</taxon>
    </lineage>
</organism>
<dbReference type="InterPro" id="IPR025543">
    <property type="entry name" value="Dodecin-like"/>
</dbReference>
<evidence type="ECO:0000313" key="1">
    <source>
        <dbReference type="EMBL" id="VAW36472.1"/>
    </source>
</evidence>
<gene>
    <name evidence="1" type="ORF">MNBD_DELTA02-234</name>
</gene>
<dbReference type="NCBIfam" id="NF043052">
    <property type="entry name" value="DodecBact"/>
    <property type="match status" value="1"/>
</dbReference>
<dbReference type="EMBL" id="UOEZ01000041">
    <property type="protein sequence ID" value="VAW36472.1"/>
    <property type="molecule type" value="Genomic_DNA"/>
</dbReference>
<dbReference type="InterPro" id="IPR036694">
    <property type="entry name" value="Dodecin-like_sf"/>
</dbReference>
<reference evidence="1" key="1">
    <citation type="submission" date="2018-06" db="EMBL/GenBank/DDBJ databases">
        <authorList>
            <person name="Zhirakovskaya E."/>
        </authorList>
    </citation>
    <scope>NUCLEOTIDE SEQUENCE</scope>
</reference>
<dbReference type="PANTHER" id="PTHR39324">
    <property type="entry name" value="CALCIUM DODECIN"/>
    <property type="match status" value="1"/>
</dbReference>
<sequence length="67" mass="7560">MGRTYKKIELVGISEEGYEQAIRNAIEKASESLHGLAWFEVVEQRGHITDGKIVEYQVVLKAALKLD</sequence>
<accession>A0A3B0VC65</accession>